<evidence type="ECO:0000313" key="2">
    <source>
        <dbReference type="Proteomes" id="UP001164539"/>
    </source>
</evidence>
<name>A0ACC1X6N8_MELAZ</name>
<protein>
    <submittedName>
        <fullName evidence="1">Uncharacterized protein</fullName>
    </submittedName>
</protein>
<dbReference type="EMBL" id="CM051404">
    <property type="protein sequence ID" value="KAJ4706354.1"/>
    <property type="molecule type" value="Genomic_DNA"/>
</dbReference>
<organism evidence="1 2">
    <name type="scientific">Melia azedarach</name>
    <name type="common">Chinaberry tree</name>
    <dbReference type="NCBI Taxonomy" id="155640"/>
    <lineage>
        <taxon>Eukaryota</taxon>
        <taxon>Viridiplantae</taxon>
        <taxon>Streptophyta</taxon>
        <taxon>Embryophyta</taxon>
        <taxon>Tracheophyta</taxon>
        <taxon>Spermatophyta</taxon>
        <taxon>Magnoliopsida</taxon>
        <taxon>eudicotyledons</taxon>
        <taxon>Gunneridae</taxon>
        <taxon>Pentapetalae</taxon>
        <taxon>rosids</taxon>
        <taxon>malvids</taxon>
        <taxon>Sapindales</taxon>
        <taxon>Meliaceae</taxon>
        <taxon>Melia</taxon>
    </lineage>
</organism>
<proteinExistence type="predicted"/>
<gene>
    <name evidence="1" type="ORF">OWV82_020014</name>
</gene>
<sequence>MEMGTNCRSSCLHIYRLHHAHAHGLIPSLPSIPWRGLHPWPHPSLPSIPRGGPPPISTTGMASPISSANGAMGIHPPKPAPQANSKP</sequence>
<comment type="caution">
    <text evidence="1">The sequence shown here is derived from an EMBL/GenBank/DDBJ whole genome shotgun (WGS) entry which is preliminary data.</text>
</comment>
<evidence type="ECO:0000313" key="1">
    <source>
        <dbReference type="EMBL" id="KAJ4706354.1"/>
    </source>
</evidence>
<reference evidence="1 2" key="1">
    <citation type="journal article" date="2023" name="Science">
        <title>Complex scaffold remodeling in plant triterpene biosynthesis.</title>
        <authorList>
            <person name="De La Pena R."/>
            <person name="Hodgson H."/>
            <person name="Liu J.C."/>
            <person name="Stephenson M.J."/>
            <person name="Martin A.C."/>
            <person name="Owen C."/>
            <person name="Harkess A."/>
            <person name="Leebens-Mack J."/>
            <person name="Jimenez L.E."/>
            <person name="Osbourn A."/>
            <person name="Sattely E.S."/>
        </authorList>
    </citation>
    <scope>NUCLEOTIDE SEQUENCE [LARGE SCALE GENOMIC DNA]</scope>
    <source>
        <strain evidence="2">cv. JPN11</strain>
        <tissue evidence="1">Leaf</tissue>
    </source>
</reference>
<dbReference type="Proteomes" id="UP001164539">
    <property type="component" value="Chromosome 11"/>
</dbReference>
<accession>A0ACC1X6N8</accession>
<keyword evidence="2" id="KW-1185">Reference proteome</keyword>